<dbReference type="AlphaFoldDB" id="A0A813GJP5"/>
<feature type="non-terminal residue" evidence="2">
    <location>
        <position position="1"/>
    </location>
</feature>
<dbReference type="OrthoDB" id="420435at2759"/>
<keyword evidence="3" id="KW-1185">Reference proteome</keyword>
<dbReference type="InterPro" id="IPR046824">
    <property type="entry name" value="Mss51-like_C"/>
</dbReference>
<sequence>VDILGCRPALELADPVLEALPDSVQKLVVRMCGPEVGEEVARRPIELPPGRRGTVRILEFEVRQGLYHDLYEDGEGPDVVVALNAGKGRANDLLLVLLL</sequence>
<feature type="non-terminal residue" evidence="2">
    <location>
        <position position="99"/>
    </location>
</feature>
<evidence type="ECO:0000259" key="1">
    <source>
        <dbReference type="Pfam" id="PF20179"/>
    </source>
</evidence>
<comment type="caution">
    <text evidence="2">The sequence shown here is derived from an EMBL/GenBank/DDBJ whole genome shotgun (WGS) entry which is preliminary data.</text>
</comment>
<dbReference type="Proteomes" id="UP000654075">
    <property type="component" value="Unassembled WGS sequence"/>
</dbReference>
<gene>
    <name evidence="2" type="ORF">PGLA1383_LOCUS42504</name>
</gene>
<dbReference type="EMBL" id="CAJNNV010028697">
    <property type="protein sequence ID" value="CAE8625508.1"/>
    <property type="molecule type" value="Genomic_DNA"/>
</dbReference>
<name>A0A813GJP5_POLGL</name>
<organism evidence="2 3">
    <name type="scientific">Polarella glacialis</name>
    <name type="common">Dinoflagellate</name>
    <dbReference type="NCBI Taxonomy" id="89957"/>
    <lineage>
        <taxon>Eukaryota</taxon>
        <taxon>Sar</taxon>
        <taxon>Alveolata</taxon>
        <taxon>Dinophyceae</taxon>
        <taxon>Suessiales</taxon>
        <taxon>Suessiaceae</taxon>
        <taxon>Polarella</taxon>
    </lineage>
</organism>
<proteinExistence type="predicted"/>
<dbReference type="Pfam" id="PF20179">
    <property type="entry name" value="MSS51_C"/>
    <property type="match status" value="1"/>
</dbReference>
<evidence type="ECO:0000313" key="2">
    <source>
        <dbReference type="EMBL" id="CAE8625508.1"/>
    </source>
</evidence>
<evidence type="ECO:0000313" key="3">
    <source>
        <dbReference type="Proteomes" id="UP000654075"/>
    </source>
</evidence>
<protein>
    <recommendedName>
        <fullName evidence="1">Mitochondrial splicing suppressor 51-like C-terminal domain-containing protein</fullName>
    </recommendedName>
</protein>
<feature type="domain" description="Mitochondrial splicing suppressor 51-like C-terminal" evidence="1">
    <location>
        <begin position="16"/>
        <end position="87"/>
    </location>
</feature>
<accession>A0A813GJP5</accession>
<reference evidence="2" key="1">
    <citation type="submission" date="2021-02" db="EMBL/GenBank/DDBJ databases">
        <authorList>
            <person name="Dougan E. K."/>
            <person name="Rhodes N."/>
            <person name="Thang M."/>
            <person name="Chan C."/>
        </authorList>
    </citation>
    <scope>NUCLEOTIDE SEQUENCE</scope>
</reference>